<evidence type="ECO:0000313" key="2">
    <source>
        <dbReference type="EMBL" id="MFC3121804.1"/>
    </source>
</evidence>
<gene>
    <name evidence="2" type="ORF">ACFOHL_09245</name>
</gene>
<feature type="transmembrane region" description="Helical" evidence="1">
    <location>
        <begin position="83"/>
        <end position="105"/>
    </location>
</feature>
<proteinExistence type="predicted"/>
<keyword evidence="1" id="KW-0472">Membrane</keyword>
<comment type="caution">
    <text evidence="2">The sequence shown here is derived from an EMBL/GenBank/DDBJ whole genome shotgun (WGS) entry which is preliminary data.</text>
</comment>
<feature type="transmembrane region" description="Helical" evidence="1">
    <location>
        <begin position="30"/>
        <end position="47"/>
    </location>
</feature>
<keyword evidence="1" id="KW-0812">Transmembrane</keyword>
<accession>A0ABV7FNC1</accession>
<reference evidence="3" key="1">
    <citation type="journal article" date="2019" name="Int. J. Syst. Evol. Microbiol.">
        <title>The Global Catalogue of Microorganisms (GCM) 10K type strain sequencing project: providing services to taxonomists for standard genome sequencing and annotation.</title>
        <authorList>
            <consortium name="The Broad Institute Genomics Platform"/>
            <consortium name="The Broad Institute Genome Sequencing Center for Infectious Disease"/>
            <person name="Wu L."/>
            <person name="Ma J."/>
        </authorList>
    </citation>
    <scope>NUCLEOTIDE SEQUENCE [LARGE SCALE GENOMIC DNA]</scope>
    <source>
        <strain evidence="3">KCTC 52473</strain>
    </source>
</reference>
<evidence type="ECO:0000256" key="1">
    <source>
        <dbReference type="SAM" id="Phobius"/>
    </source>
</evidence>
<organism evidence="2 3">
    <name type="scientific">Agaribacter flavus</name>
    <dbReference type="NCBI Taxonomy" id="1902781"/>
    <lineage>
        <taxon>Bacteria</taxon>
        <taxon>Pseudomonadati</taxon>
        <taxon>Pseudomonadota</taxon>
        <taxon>Gammaproteobacteria</taxon>
        <taxon>Alteromonadales</taxon>
        <taxon>Alteromonadaceae</taxon>
        <taxon>Agaribacter</taxon>
    </lineage>
</organism>
<dbReference type="RefSeq" id="WP_376919936.1">
    <property type="nucleotide sequence ID" value="NZ_JBHRSW010000014.1"/>
</dbReference>
<keyword evidence="1" id="KW-1133">Transmembrane helix</keyword>
<feature type="transmembrane region" description="Helical" evidence="1">
    <location>
        <begin position="54"/>
        <end position="71"/>
    </location>
</feature>
<evidence type="ECO:0000313" key="3">
    <source>
        <dbReference type="Proteomes" id="UP001595478"/>
    </source>
</evidence>
<protein>
    <submittedName>
        <fullName evidence="2">Uncharacterized protein</fullName>
    </submittedName>
</protein>
<name>A0ABV7FNC1_9ALTE</name>
<keyword evidence="3" id="KW-1185">Reference proteome</keyword>
<dbReference type="EMBL" id="JBHRSW010000014">
    <property type="protein sequence ID" value="MFC3121804.1"/>
    <property type="molecule type" value="Genomic_DNA"/>
</dbReference>
<sequence length="108" mass="12099">MIQIAVAAFFVWCLFKFLDKEGYVDGFVSVTFVLVPAVIVFVVTIGVSTLEFPIWIAYVFELSYFLVPLLMLESMTEFKWSKIVGFSGAVFAINVITQAVFFVIFSGA</sequence>
<dbReference type="Proteomes" id="UP001595478">
    <property type="component" value="Unassembled WGS sequence"/>
</dbReference>